<dbReference type="EMBL" id="JBHLZP010000050">
    <property type="protein sequence ID" value="MFB9832491.1"/>
    <property type="molecule type" value="Genomic_DNA"/>
</dbReference>
<gene>
    <name evidence="1" type="ORF">ACFFNX_09855</name>
</gene>
<proteinExistence type="predicted"/>
<dbReference type="Proteomes" id="UP001589627">
    <property type="component" value="Unassembled WGS sequence"/>
</dbReference>
<evidence type="ECO:0000313" key="1">
    <source>
        <dbReference type="EMBL" id="MFB9832491.1"/>
    </source>
</evidence>
<dbReference type="InterPro" id="IPR011032">
    <property type="entry name" value="GroES-like_sf"/>
</dbReference>
<keyword evidence="2" id="KW-1185">Reference proteome</keyword>
<dbReference type="SUPFAM" id="SSF50129">
    <property type="entry name" value="GroES-like"/>
    <property type="match status" value="1"/>
</dbReference>
<accession>A0ABV5YBT9</accession>
<dbReference type="RefSeq" id="WP_378198303.1">
    <property type="nucleotide sequence ID" value="NZ_JBHLZP010000050.1"/>
</dbReference>
<dbReference type="Gene3D" id="3.90.180.10">
    <property type="entry name" value="Medium-chain alcohol dehydrogenases, catalytic domain"/>
    <property type="match status" value="1"/>
</dbReference>
<organism evidence="1 2">
    <name type="scientific">Actinoallomurus acaciae</name>
    <dbReference type="NCBI Taxonomy" id="502577"/>
    <lineage>
        <taxon>Bacteria</taxon>
        <taxon>Bacillati</taxon>
        <taxon>Actinomycetota</taxon>
        <taxon>Actinomycetes</taxon>
        <taxon>Streptosporangiales</taxon>
        <taxon>Thermomonosporaceae</taxon>
        <taxon>Actinoallomurus</taxon>
    </lineage>
</organism>
<comment type="caution">
    <text evidence="1">The sequence shown here is derived from an EMBL/GenBank/DDBJ whole genome shotgun (WGS) entry which is preliminary data.</text>
</comment>
<name>A0ABV5YBT9_9ACTN</name>
<evidence type="ECO:0000313" key="2">
    <source>
        <dbReference type="Proteomes" id="UP001589627"/>
    </source>
</evidence>
<sequence>MLRAAEDGGPPAGTRVLGLADRTGRARSAAVAVDRLAPLPAEVGDMEAAAMPVAGLTAL</sequence>
<protein>
    <submittedName>
        <fullName evidence="1">Uncharacterized protein</fullName>
    </submittedName>
</protein>
<reference evidence="1 2" key="1">
    <citation type="submission" date="2024-09" db="EMBL/GenBank/DDBJ databases">
        <authorList>
            <person name="Sun Q."/>
            <person name="Mori K."/>
        </authorList>
    </citation>
    <scope>NUCLEOTIDE SEQUENCE [LARGE SCALE GENOMIC DNA]</scope>
    <source>
        <strain evidence="1 2">TBRC 0563</strain>
    </source>
</reference>